<sequence length="362" mass="40514">MRKMKDSKELQCCNLIKSMSDDDSNQVILAITKVGCMITFFMLILIVGSLPIRLKAFKSNKKLLAYMGAFSGGLFLAVGLVHLLPEAADNFEQAYDDDEEHFPFAYAISITSFSLILFIEKIITDHHHDHGHEDEHHHHESNSKNTQVQDQNQLFVNGSVDTVALLENKNNEEQFKDALNKQLIVAKKASFVQMVKKSIAQDPKNSIIYQDVNTWAPYILQIAVGIHAVFEGLSIGIQEEVSLCIGIALVVLCHKWAEGMTLGLAFRKAGVNQKTSTYMILIQSIMNPVGIGIGWIMADKGPLYTGIFVSISVGTFIYISTMETLTEEFSISQYKWEKYFIFVVAIIFVSSLWFVEQAVGGD</sequence>
<organism evidence="6 7">
    <name type="scientific">Paramecium sonneborni</name>
    <dbReference type="NCBI Taxonomy" id="65129"/>
    <lineage>
        <taxon>Eukaryota</taxon>
        <taxon>Sar</taxon>
        <taxon>Alveolata</taxon>
        <taxon>Ciliophora</taxon>
        <taxon>Intramacronucleata</taxon>
        <taxon>Oligohymenophorea</taxon>
        <taxon>Peniculida</taxon>
        <taxon>Parameciidae</taxon>
        <taxon>Paramecium</taxon>
    </lineage>
</organism>
<proteinExistence type="predicted"/>
<evidence type="ECO:0000256" key="3">
    <source>
        <dbReference type="ARBA" id="ARBA00022989"/>
    </source>
</evidence>
<evidence type="ECO:0000256" key="4">
    <source>
        <dbReference type="ARBA" id="ARBA00023136"/>
    </source>
</evidence>
<dbReference type="PANTHER" id="PTHR11040">
    <property type="entry name" value="ZINC/IRON TRANSPORTER"/>
    <property type="match status" value="1"/>
</dbReference>
<accession>A0A8S1QSU5</accession>
<feature type="transmembrane region" description="Helical" evidence="5">
    <location>
        <begin position="27"/>
        <end position="51"/>
    </location>
</feature>
<dbReference type="PANTHER" id="PTHR11040:SF140">
    <property type="entry name" value="ZRT (ZRT), IRT- (IRT-) LIKE PROTEIN TRANSPORTER"/>
    <property type="match status" value="1"/>
</dbReference>
<comment type="subcellular location">
    <subcellularLocation>
        <location evidence="1">Membrane</location>
        <topology evidence="1">Multi-pass membrane protein</topology>
    </subcellularLocation>
</comment>
<feature type="transmembrane region" description="Helical" evidence="5">
    <location>
        <begin position="104"/>
        <end position="123"/>
    </location>
</feature>
<evidence type="ECO:0000256" key="5">
    <source>
        <dbReference type="SAM" id="Phobius"/>
    </source>
</evidence>
<dbReference type="EMBL" id="CAJJDN010000114">
    <property type="protein sequence ID" value="CAD8117620.1"/>
    <property type="molecule type" value="Genomic_DNA"/>
</dbReference>
<keyword evidence="2 5" id="KW-0812">Transmembrane</keyword>
<protein>
    <submittedName>
        <fullName evidence="6">Uncharacterized protein</fullName>
    </submittedName>
</protein>
<dbReference type="InterPro" id="IPR003689">
    <property type="entry name" value="ZIP"/>
</dbReference>
<evidence type="ECO:0000313" key="6">
    <source>
        <dbReference type="EMBL" id="CAD8117620.1"/>
    </source>
</evidence>
<dbReference type="GO" id="GO:0005385">
    <property type="term" value="F:zinc ion transmembrane transporter activity"/>
    <property type="evidence" value="ECO:0007669"/>
    <property type="project" value="TreeGrafter"/>
</dbReference>
<name>A0A8S1QSU5_9CILI</name>
<dbReference type="GO" id="GO:0016020">
    <property type="term" value="C:membrane"/>
    <property type="evidence" value="ECO:0007669"/>
    <property type="project" value="UniProtKB-SubCell"/>
</dbReference>
<dbReference type="AlphaFoldDB" id="A0A8S1QSU5"/>
<keyword evidence="3 5" id="KW-1133">Transmembrane helix</keyword>
<keyword evidence="7" id="KW-1185">Reference proteome</keyword>
<comment type="caution">
    <text evidence="6">The sequence shown here is derived from an EMBL/GenBank/DDBJ whole genome shotgun (WGS) entry which is preliminary data.</text>
</comment>
<dbReference type="OrthoDB" id="10263369at2759"/>
<evidence type="ECO:0000256" key="1">
    <source>
        <dbReference type="ARBA" id="ARBA00004141"/>
    </source>
</evidence>
<feature type="transmembrane region" description="Helical" evidence="5">
    <location>
        <begin position="277"/>
        <end position="297"/>
    </location>
</feature>
<dbReference type="Pfam" id="PF02535">
    <property type="entry name" value="Zip"/>
    <property type="match status" value="1"/>
</dbReference>
<gene>
    <name evidence="6" type="ORF">PSON_ATCC_30995.1.T1140116</name>
</gene>
<feature type="transmembrane region" description="Helical" evidence="5">
    <location>
        <begin position="303"/>
        <end position="319"/>
    </location>
</feature>
<keyword evidence="4 5" id="KW-0472">Membrane</keyword>
<evidence type="ECO:0000313" key="7">
    <source>
        <dbReference type="Proteomes" id="UP000692954"/>
    </source>
</evidence>
<evidence type="ECO:0000256" key="2">
    <source>
        <dbReference type="ARBA" id="ARBA00022692"/>
    </source>
</evidence>
<reference evidence="6" key="1">
    <citation type="submission" date="2021-01" db="EMBL/GenBank/DDBJ databases">
        <authorList>
            <consortium name="Genoscope - CEA"/>
            <person name="William W."/>
        </authorList>
    </citation>
    <scope>NUCLEOTIDE SEQUENCE</scope>
</reference>
<feature type="transmembrane region" description="Helical" evidence="5">
    <location>
        <begin position="63"/>
        <end position="84"/>
    </location>
</feature>
<dbReference type="Proteomes" id="UP000692954">
    <property type="component" value="Unassembled WGS sequence"/>
</dbReference>
<feature type="transmembrane region" description="Helical" evidence="5">
    <location>
        <begin position="339"/>
        <end position="355"/>
    </location>
</feature>